<protein>
    <submittedName>
        <fullName evidence="1">10909_t:CDS:1</fullName>
    </submittedName>
</protein>
<evidence type="ECO:0000313" key="1">
    <source>
        <dbReference type="EMBL" id="CAG8484762.1"/>
    </source>
</evidence>
<comment type="caution">
    <text evidence="1">The sequence shown here is derived from an EMBL/GenBank/DDBJ whole genome shotgun (WGS) entry which is preliminary data.</text>
</comment>
<name>A0ACA9KR04_9GLOM</name>
<accession>A0ACA9KR04</accession>
<organism evidence="1 2">
    <name type="scientific">Cetraspora pellucida</name>
    <dbReference type="NCBI Taxonomy" id="1433469"/>
    <lineage>
        <taxon>Eukaryota</taxon>
        <taxon>Fungi</taxon>
        <taxon>Fungi incertae sedis</taxon>
        <taxon>Mucoromycota</taxon>
        <taxon>Glomeromycotina</taxon>
        <taxon>Glomeromycetes</taxon>
        <taxon>Diversisporales</taxon>
        <taxon>Gigasporaceae</taxon>
        <taxon>Cetraspora</taxon>
    </lineage>
</organism>
<sequence length="181" mass="21172">MDIHGLIKVNIKSYWIGTGLLGEIRREVKIHEELDNDREAFEHDKCNFTSGSEELRSSDKQLRQMANRNPEASKLRRIERSVVGYDMSTDDIELLNSQEDSNIKDESSFDPYTIIRSGFRNSKLVDEAMLHLHLKGGFKIRNEKLQNSEDIFNKFRPTCKNDNDLIQKWQETIVSRKRTEP</sequence>
<proteinExistence type="predicted"/>
<gene>
    <name evidence="1" type="ORF">SPELUC_LOCUS2286</name>
</gene>
<dbReference type="EMBL" id="CAJVPW010001466">
    <property type="protein sequence ID" value="CAG8484762.1"/>
    <property type="molecule type" value="Genomic_DNA"/>
</dbReference>
<feature type="non-terminal residue" evidence="1">
    <location>
        <position position="181"/>
    </location>
</feature>
<reference evidence="1" key="1">
    <citation type="submission" date="2021-06" db="EMBL/GenBank/DDBJ databases">
        <authorList>
            <person name="Kallberg Y."/>
            <person name="Tangrot J."/>
            <person name="Rosling A."/>
        </authorList>
    </citation>
    <scope>NUCLEOTIDE SEQUENCE</scope>
    <source>
        <strain evidence="1">28 12/20/2015</strain>
    </source>
</reference>
<dbReference type="Proteomes" id="UP000789366">
    <property type="component" value="Unassembled WGS sequence"/>
</dbReference>
<keyword evidence="2" id="KW-1185">Reference proteome</keyword>
<evidence type="ECO:0000313" key="2">
    <source>
        <dbReference type="Proteomes" id="UP000789366"/>
    </source>
</evidence>